<dbReference type="Proteomes" id="UP001211065">
    <property type="component" value="Unassembled WGS sequence"/>
</dbReference>
<dbReference type="EMBL" id="JADGJW010000130">
    <property type="protein sequence ID" value="KAJ3223429.1"/>
    <property type="molecule type" value="Genomic_DNA"/>
</dbReference>
<evidence type="ECO:0000259" key="1">
    <source>
        <dbReference type="Pfam" id="PF16113"/>
    </source>
</evidence>
<name>A0AAD5XZT3_9FUNG</name>
<dbReference type="Gene3D" id="3.90.226.10">
    <property type="entry name" value="2-enoyl-CoA Hydratase, Chain A, domain 1"/>
    <property type="match status" value="1"/>
</dbReference>
<accession>A0AAD5XZT3</accession>
<organism evidence="2 3">
    <name type="scientific">Clydaea vesicula</name>
    <dbReference type="NCBI Taxonomy" id="447962"/>
    <lineage>
        <taxon>Eukaryota</taxon>
        <taxon>Fungi</taxon>
        <taxon>Fungi incertae sedis</taxon>
        <taxon>Chytridiomycota</taxon>
        <taxon>Chytridiomycota incertae sedis</taxon>
        <taxon>Chytridiomycetes</taxon>
        <taxon>Lobulomycetales</taxon>
        <taxon>Lobulomycetaceae</taxon>
        <taxon>Clydaea</taxon>
    </lineage>
</organism>
<keyword evidence="3" id="KW-1185">Reference proteome</keyword>
<gene>
    <name evidence="2" type="ORF">HK099_001153</name>
</gene>
<evidence type="ECO:0000313" key="2">
    <source>
        <dbReference type="EMBL" id="KAJ3223429.1"/>
    </source>
</evidence>
<proteinExistence type="predicted"/>
<reference evidence="2" key="1">
    <citation type="submission" date="2020-05" db="EMBL/GenBank/DDBJ databases">
        <title>Phylogenomic resolution of chytrid fungi.</title>
        <authorList>
            <person name="Stajich J.E."/>
            <person name="Amses K."/>
            <person name="Simmons R."/>
            <person name="Seto K."/>
            <person name="Myers J."/>
            <person name="Bonds A."/>
            <person name="Quandt C.A."/>
            <person name="Barry K."/>
            <person name="Liu P."/>
            <person name="Grigoriev I."/>
            <person name="Longcore J.E."/>
            <person name="James T.Y."/>
        </authorList>
    </citation>
    <scope>NUCLEOTIDE SEQUENCE</scope>
    <source>
        <strain evidence="2">JEL0476</strain>
    </source>
</reference>
<sequence>MSGIGTHIVEEKKIDLLFEGLNKLQKDGIKMDFETIDNYIEENFSEPQPSQSDFENFYLLKQDNLKIIDTCFESYDLEKILKTLNKNIKNEFSKSTLECLESQDKLTLTATLLKLEMAAVLDFKSSLIFEEKVEKALLKIEDENLDKSKFTKKELNLFIEKNFEKILEEDQFLNNTTFNTYRWESVTSLPTKKIISEMIKGEIGGGEMARTKREVLNWFDEYWFKHLEKESNFKELDLEEEFLPKVETFNEGDAINKNVYYKTRRYAVNQWISFCIDRYCELVNDKYLKWKW</sequence>
<comment type="caution">
    <text evidence="2">The sequence shown here is derived from an EMBL/GenBank/DDBJ whole genome shotgun (WGS) entry which is preliminary data.</text>
</comment>
<feature type="domain" description="Enoyl-CoA hydratase/isomerase" evidence="1">
    <location>
        <begin position="2"/>
        <end position="141"/>
    </location>
</feature>
<dbReference type="InterPro" id="IPR045004">
    <property type="entry name" value="ECH_dom"/>
</dbReference>
<dbReference type="Pfam" id="PF16113">
    <property type="entry name" value="ECH_2"/>
    <property type="match status" value="1"/>
</dbReference>
<dbReference type="AlphaFoldDB" id="A0AAD5XZT3"/>
<protein>
    <recommendedName>
        <fullName evidence="1">Enoyl-CoA hydratase/isomerase domain-containing protein</fullName>
    </recommendedName>
</protein>
<evidence type="ECO:0000313" key="3">
    <source>
        <dbReference type="Proteomes" id="UP001211065"/>
    </source>
</evidence>